<dbReference type="Pfam" id="PF00348">
    <property type="entry name" value="polyprenyl_synt"/>
    <property type="match status" value="1"/>
</dbReference>
<dbReference type="PROSITE" id="PS00723">
    <property type="entry name" value="POLYPRENYL_SYNTHASE_1"/>
    <property type="match status" value="1"/>
</dbReference>
<name>A0A7W6EB34_9HYPH</name>
<comment type="cofactor">
    <cofactor evidence="1">
        <name>Mg(2+)</name>
        <dbReference type="ChEBI" id="CHEBI:18420"/>
    </cofactor>
</comment>
<dbReference type="PROSITE" id="PS00444">
    <property type="entry name" value="POLYPRENYL_SYNTHASE_2"/>
    <property type="match status" value="1"/>
</dbReference>
<evidence type="ECO:0000256" key="4">
    <source>
        <dbReference type="ARBA" id="ARBA00022723"/>
    </source>
</evidence>
<dbReference type="GO" id="GO:0016114">
    <property type="term" value="P:terpenoid biosynthetic process"/>
    <property type="evidence" value="ECO:0007669"/>
    <property type="project" value="UniProtKB-ARBA"/>
</dbReference>
<evidence type="ECO:0000256" key="1">
    <source>
        <dbReference type="ARBA" id="ARBA00001946"/>
    </source>
</evidence>
<dbReference type="SFLD" id="SFLDS00005">
    <property type="entry name" value="Isoprenoid_Synthase_Type_I"/>
    <property type="match status" value="1"/>
</dbReference>
<dbReference type="Proteomes" id="UP000542776">
    <property type="component" value="Unassembled WGS sequence"/>
</dbReference>
<organism evidence="9 10">
    <name type="scientific">Aureimonas pseudogalii</name>
    <dbReference type="NCBI Taxonomy" id="1744844"/>
    <lineage>
        <taxon>Bacteria</taxon>
        <taxon>Pseudomonadati</taxon>
        <taxon>Pseudomonadota</taxon>
        <taxon>Alphaproteobacteria</taxon>
        <taxon>Hyphomicrobiales</taxon>
        <taxon>Aurantimonadaceae</taxon>
        <taxon>Aureimonas</taxon>
    </lineage>
</organism>
<comment type="similarity">
    <text evidence="2 8">Belongs to the FPP/GGPP synthase family.</text>
</comment>
<keyword evidence="4" id="KW-0479">Metal-binding</keyword>
<dbReference type="SFLD" id="SFLDG01017">
    <property type="entry name" value="Polyprenyl_Transferase_Like"/>
    <property type="match status" value="1"/>
</dbReference>
<dbReference type="SUPFAM" id="SSF48576">
    <property type="entry name" value="Terpenoid synthases"/>
    <property type="match status" value="1"/>
</dbReference>
<evidence type="ECO:0000256" key="8">
    <source>
        <dbReference type="RuleBase" id="RU004466"/>
    </source>
</evidence>
<keyword evidence="6" id="KW-0414">Isoprene biosynthesis</keyword>
<evidence type="ECO:0000313" key="10">
    <source>
        <dbReference type="Proteomes" id="UP000542776"/>
    </source>
</evidence>
<evidence type="ECO:0000256" key="2">
    <source>
        <dbReference type="ARBA" id="ARBA00006706"/>
    </source>
</evidence>
<protein>
    <recommendedName>
        <fullName evidence="7">Probable farnesyl diphosphate synthase</fullName>
    </recommendedName>
</protein>
<dbReference type="GO" id="GO:0004659">
    <property type="term" value="F:prenyltransferase activity"/>
    <property type="evidence" value="ECO:0007669"/>
    <property type="project" value="InterPro"/>
</dbReference>
<dbReference type="PANTHER" id="PTHR43281">
    <property type="entry name" value="FARNESYL DIPHOSPHATE SYNTHASE"/>
    <property type="match status" value="1"/>
</dbReference>
<evidence type="ECO:0000256" key="6">
    <source>
        <dbReference type="ARBA" id="ARBA00023229"/>
    </source>
</evidence>
<dbReference type="AlphaFoldDB" id="A0A7W6EB34"/>
<sequence>MTAEPDSRIELLQRRVNARLEALMPPVLAGQSALDRAMRDSVLAPGKRLRPIMALLVAEDLGGAADAALDAGCALEMVHAASLILDDLPCMDDAELRRGRPALHREHGEDVAVLAAIALLSAAYGTLARIETLAAERRGEAVSILADAVGTSGLVAGQFQDLRGGRGQRRVAEIADANGLKTGSLFTAAVELGAVAAGADAATRHDLRAFAIEIGLAFQLLDDLLDGGPSAVALGKDVGKDAGKSTIVSLIGPAQVRRHIARHVEASERRLDAVFGPRSRLHAMVAAIFEGAGLADLAAAADEPLLEHEAAR</sequence>
<dbReference type="InterPro" id="IPR008949">
    <property type="entry name" value="Isoprenoid_synthase_dom_sf"/>
</dbReference>
<dbReference type="PANTHER" id="PTHR43281:SF1">
    <property type="entry name" value="FARNESYL DIPHOSPHATE SYNTHASE"/>
    <property type="match status" value="1"/>
</dbReference>
<proteinExistence type="inferred from homology"/>
<dbReference type="RefSeq" id="WP_183197709.1">
    <property type="nucleotide sequence ID" value="NZ_JACIEK010000001.1"/>
</dbReference>
<evidence type="ECO:0000256" key="7">
    <source>
        <dbReference type="ARBA" id="ARBA00069024"/>
    </source>
</evidence>
<dbReference type="Gene3D" id="1.10.600.10">
    <property type="entry name" value="Farnesyl Diphosphate Synthase"/>
    <property type="match status" value="1"/>
</dbReference>
<comment type="caution">
    <text evidence="9">The sequence shown here is derived from an EMBL/GenBank/DDBJ whole genome shotgun (WGS) entry which is preliminary data.</text>
</comment>
<keyword evidence="5" id="KW-0460">Magnesium</keyword>
<evidence type="ECO:0000256" key="5">
    <source>
        <dbReference type="ARBA" id="ARBA00022842"/>
    </source>
</evidence>
<keyword evidence="10" id="KW-1185">Reference proteome</keyword>
<evidence type="ECO:0000256" key="3">
    <source>
        <dbReference type="ARBA" id="ARBA00022679"/>
    </source>
</evidence>
<dbReference type="EMBL" id="JACIEK010000001">
    <property type="protein sequence ID" value="MBB3996791.1"/>
    <property type="molecule type" value="Genomic_DNA"/>
</dbReference>
<gene>
    <name evidence="9" type="ORF">GGR04_000612</name>
</gene>
<dbReference type="InterPro" id="IPR000092">
    <property type="entry name" value="Polyprenyl_synt"/>
</dbReference>
<dbReference type="GO" id="GO:0046872">
    <property type="term" value="F:metal ion binding"/>
    <property type="evidence" value="ECO:0007669"/>
    <property type="project" value="UniProtKB-KW"/>
</dbReference>
<reference evidence="9 10" key="1">
    <citation type="submission" date="2020-08" db="EMBL/GenBank/DDBJ databases">
        <title>Genomic Encyclopedia of Type Strains, Phase IV (KMG-IV): sequencing the most valuable type-strain genomes for metagenomic binning, comparative biology and taxonomic classification.</title>
        <authorList>
            <person name="Goeker M."/>
        </authorList>
    </citation>
    <scope>NUCLEOTIDE SEQUENCE [LARGE SCALE GENOMIC DNA]</scope>
    <source>
        <strain evidence="9 10">DSM 102238</strain>
    </source>
</reference>
<evidence type="ECO:0000313" key="9">
    <source>
        <dbReference type="EMBL" id="MBB3996791.1"/>
    </source>
</evidence>
<dbReference type="InterPro" id="IPR033749">
    <property type="entry name" value="Polyprenyl_synt_CS"/>
</dbReference>
<dbReference type="FunFam" id="1.10.600.10:FF:000001">
    <property type="entry name" value="Geranylgeranyl diphosphate synthase"/>
    <property type="match status" value="1"/>
</dbReference>
<keyword evidence="3 8" id="KW-0808">Transferase</keyword>
<accession>A0A7W6EB34</accession>